<evidence type="ECO:0000256" key="1">
    <source>
        <dbReference type="ARBA" id="ARBA00000900"/>
    </source>
</evidence>
<dbReference type="InterPro" id="IPR013083">
    <property type="entry name" value="Znf_RING/FYVE/PHD"/>
</dbReference>
<feature type="domain" description="U-box" evidence="8">
    <location>
        <begin position="11"/>
        <end position="85"/>
    </location>
</feature>
<dbReference type="EMBL" id="VEPZ02001172">
    <property type="protein sequence ID" value="KAE8689190.1"/>
    <property type="molecule type" value="Genomic_DNA"/>
</dbReference>
<evidence type="ECO:0000313" key="9">
    <source>
        <dbReference type="EMBL" id="KAE8689190.1"/>
    </source>
</evidence>
<dbReference type="CDD" id="cd16664">
    <property type="entry name" value="RING-Ubox_PUB"/>
    <property type="match status" value="1"/>
</dbReference>
<accession>A0A6A2ZCH3</accession>
<protein>
    <recommendedName>
        <fullName evidence="7 8">U-box domain-containing protein</fullName>
        <ecNumber evidence="7">2.3.2.27</ecNumber>
    </recommendedName>
    <alternativeName>
        <fullName evidence="7">RING-type E3 ubiquitin transferase PUB</fullName>
    </alternativeName>
</protein>
<dbReference type="InterPro" id="IPR045185">
    <property type="entry name" value="PUB22/23/24-like"/>
</dbReference>
<keyword evidence="5" id="KW-0677">Repeat</keyword>
<dbReference type="SMART" id="SM00504">
    <property type="entry name" value="Ubox"/>
    <property type="match status" value="1"/>
</dbReference>
<dbReference type="PANTHER" id="PTHR22849:SF20">
    <property type="entry name" value="U-BOX DOMAIN-CONTAINING PROTEIN 27-RELATED"/>
    <property type="match status" value="1"/>
</dbReference>
<evidence type="ECO:0000259" key="8">
    <source>
        <dbReference type="PROSITE" id="PS51698"/>
    </source>
</evidence>
<name>A0A6A2ZCH3_HIBSY</name>
<evidence type="ECO:0000313" key="10">
    <source>
        <dbReference type="Proteomes" id="UP000436088"/>
    </source>
</evidence>
<evidence type="ECO:0000256" key="7">
    <source>
        <dbReference type="RuleBase" id="RU369093"/>
    </source>
</evidence>
<gene>
    <name evidence="9" type="ORF">F3Y22_tig00110940pilonHSYRG00098</name>
</gene>
<organism evidence="9 10">
    <name type="scientific">Hibiscus syriacus</name>
    <name type="common">Rose of Sharon</name>
    <dbReference type="NCBI Taxonomy" id="106335"/>
    <lineage>
        <taxon>Eukaryota</taxon>
        <taxon>Viridiplantae</taxon>
        <taxon>Streptophyta</taxon>
        <taxon>Embryophyta</taxon>
        <taxon>Tracheophyta</taxon>
        <taxon>Spermatophyta</taxon>
        <taxon>Magnoliopsida</taxon>
        <taxon>eudicotyledons</taxon>
        <taxon>Gunneridae</taxon>
        <taxon>Pentapetalae</taxon>
        <taxon>rosids</taxon>
        <taxon>malvids</taxon>
        <taxon>Malvales</taxon>
        <taxon>Malvaceae</taxon>
        <taxon>Malvoideae</taxon>
        <taxon>Hibiscus</taxon>
    </lineage>
</organism>
<evidence type="ECO:0000256" key="3">
    <source>
        <dbReference type="ARBA" id="ARBA00004906"/>
    </source>
</evidence>
<evidence type="ECO:0000256" key="2">
    <source>
        <dbReference type="ARBA" id="ARBA00003861"/>
    </source>
</evidence>
<dbReference type="PROSITE" id="PS51698">
    <property type="entry name" value="U_BOX"/>
    <property type="match status" value="1"/>
</dbReference>
<dbReference type="EC" id="2.3.2.27" evidence="7"/>
<evidence type="ECO:0000256" key="6">
    <source>
        <dbReference type="ARBA" id="ARBA00022786"/>
    </source>
</evidence>
<dbReference type="UniPathway" id="UPA00143"/>
<reference evidence="9" key="1">
    <citation type="submission" date="2019-09" db="EMBL/GenBank/DDBJ databases">
        <title>Draft genome information of white flower Hibiscus syriacus.</title>
        <authorList>
            <person name="Kim Y.-M."/>
        </authorList>
    </citation>
    <scope>NUCLEOTIDE SEQUENCE [LARGE SCALE GENOMIC DNA]</scope>
    <source>
        <strain evidence="9">YM2019G1</strain>
    </source>
</reference>
<dbReference type="GO" id="GO:0016567">
    <property type="term" value="P:protein ubiquitination"/>
    <property type="evidence" value="ECO:0007669"/>
    <property type="project" value="UniProtKB-UniRule"/>
</dbReference>
<keyword evidence="6 7" id="KW-0833">Ubl conjugation pathway</keyword>
<dbReference type="Gene3D" id="3.30.40.10">
    <property type="entry name" value="Zinc/RING finger domain, C3HC4 (zinc finger)"/>
    <property type="match status" value="1"/>
</dbReference>
<dbReference type="FunFam" id="3.30.40.10:FF:000502">
    <property type="entry name" value="RING-type E3 ubiquitin transferase"/>
    <property type="match status" value="1"/>
</dbReference>
<comment type="pathway">
    <text evidence="3 7">Protein modification; protein ubiquitination.</text>
</comment>
<proteinExistence type="predicted"/>
<dbReference type="Proteomes" id="UP000436088">
    <property type="component" value="Unassembled WGS sequence"/>
</dbReference>
<sequence length="163" mass="18434">MGRGRDDLHITVPSIFRCPISLDVMKSPVSLCTGVTYDRASIQRWLNSGNNTCPATMQILQSKEFVPNRNLQRLIQIWFDSVTRRQLETDSAANSAVPCQDQINLLVKQLDNNNFFSSLTKIVCFARESEENREILASIDGFERGVRFHEKCGIGRQINRTGG</sequence>
<comment type="function">
    <text evidence="2 7">Functions as an E3 ubiquitin ligase.</text>
</comment>
<evidence type="ECO:0000256" key="4">
    <source>
        <dbReference type="ARBA" id="ARBA00022679"/>
    </source>
</evidence>
<keyword evidence="10" id="KW-1185">Reference proteome</keyword>
<evidence type="ECO:0000256" key="5">
    <source>
        <dbReference type="ARBA" id="ARBA00022737"/>
    </source>
</evidence>
<dbReference type="InterPro" id="IPR045210">
    <property type="entry name" value="RING-Ubox_PUB"/>
</dbReference>
<dbReference type="AlphaFoldDB" id="A0A6A2ZCH3"/>
<comment type="catalytic activity">
    <reaction evidence="1 7">
        <text>S-ubiquitinyl-[E2 ubiquitin-conjugating enzyme]-L-cysteine + [acceptor protein]-L-lysine = [E2 ubiquitin-conjugating enzyme]-L-cysteine + N(6)-ubiquitinyl-[acceptor protein]-L-lysine.</text>
        <dbReference type="EC" id="2.3.2.27"/>
    </reaction>
</comment>
<keyword evidence="4 7" id="KW-0808">Transferase</keyword>
<dbReference type="GO" id="GO:0061630">
    <property type="term" value="F:ubiquitin protein ligase activity"/>
    <property type="evidence" value="ECO:0007669"/>
    <property type="project" value="UniProtKB-UniRule"/>
</dbReference>
<dbReference type="PANTHER" id="PTHR22849">
    <property type="entry name" value="WDSAM1 PROTEIN"/>
    <property type="match status" value="1"/>
</dbReference>
<dbReference type="InterPro" id="IPR003613">
    <property type="entry name" value="Ubox_domain"/>
</dbReference>
<comment type="caution">
    <text evidence="9">The sequence shown here is derived from an EMBL/GenBank/DDBJ whole genome shotgun (WGS) entry which is preliminary data.</text>
</comment>
<dbReference type="Pfam" id="PF04564">
    <property type="entry name" value="U-box"/>
    <property type="match status" value="1"/>
</dbReference>
<dbReference type="SUPFAM" id="SSF57850">
    <property type="entry name" value="RING/U-box"/>
    <property type="match status" value="1"/>
</dbReference>